<reference evidence="2 3" key="1">
    <citation type="submission" date="2017-07" db="EMBL/GenBank/DDBJ databases">
        <title>Phenotypical and genomic characterization of a clinical isolate of Shewanella bicestrii sp. nov. producing an extended-spectrum beta-lactamase and a new oxacillinase variant.</title>
        <authorList>
            <person name="Jousset A.B."/>
            <person name="Bonnin R.A."/>
            <person name="Girlich D."/>
            <person name="Dabos L."/>
            <person name="Potron A."/>
            <person name="Dortet L."/>
            <person name="Glaser P."/>
            <person name="Naas T."/>
        </authorList>
    </citation>
    <scope>NUCLEOTIDE SEQUENCE [LARGE SCALE GENOMIC DNA]</scope>
    <source>
        <strain evidence="2 3">JAB-1</strain>
    </source>
</reference>
<evidence type="ECO:0000256" key="1">
    <source>
        <dbReference type="SAM" id="Phobius"/>
    </source>
</evidence>
<dbReference type="AlphaFoldDB" id="A0A220UI58"/>
<keyword evidence="3" id="KW-1185">Reference proteome</keyword>
<protein>
    <submittedName>
        <fullName evidence="2">Uncharacterized protein</fullName>
    </submittedName>
</protein>
<dbReference type="EMBL" id="CP022358">
    <property type="protein sequence ID" value="ASK67847.1"/>
    <property type="molecule type" value="Genomic_DNA"/>
</dbReference>
<dbReference type="KEGG" id="sbj:CF168_02670"/>
<accession>A0A220UI58</accession>
<feature type="transmembrane region" description="Helical" evidence="1">
    <location>
        <begin position="42"/>
        <end position="60"/>
    </location>
</feature>
<keyword evidence="1" id="KW-0472">Membrane</keyword>
<dbReference type="RefSeq" id="WP_089066875.1">
    <property type="nucleotide sequence ID" value="NZ_CP022358.1"/>
</dbReference>
<name>A0A220UI58_9GAMM</name>
<keyword evidence="1" id="KW-0812">Transmembrane</keyword>
<evidence type="ECO:0000313" key="2">
    <source>
        <dbReference type="EMBL" id="ASK67847.1"/>
    </source>
</evidence>
<gene>
    <name evidence="2" type="ORF">CF168_02670</name>
</gene>
<organism evidence="2 3">
    <name type="scientific">Shewanella bicestrii</name>
    <dbReference type="NCBI Taxonomy" id="2018305"/>
    <lineage>
        <taxon>Bacteria</taxon>
        <taxon>Pseudomonadati</taxon>
        <taxon>Pseudomonadota</taxon>
        <taxon>Gammaproteobacteria</taxon>
        <taxon>Alteromonadales</taxon>
        <taxon>Shewanellaceae</taxon>
        <taxon>Shewanella</taxon>
    </lineage>
</organism>
<dbReference type="Proteomes" id="UP000198367">
    <property type="component" value="Chromosome"/>
</dbReference>
<evidence type="ECO:0000313" key="3">
    <source>
        <dbReference type="Proteomes" id="UP000198367"/>
    </source>
</evidence>
<proteinExistence type="predicted"/>
<sequence>MKKLRNKTPSTTKVESKVRVDPHTPSEIQTMLIKSALSTARIGYILFLIIISFSIYLLSIEQIQLTQSVDIQIQEFLSLKLSNATPAITTLVLGLVVLFITRFDYSHIEKK</sequence>
<keyword evidence="1" id="KW-1133">Transmembrane helix</keyword>
<feature type="transmembrane region" description="Helical" evidence="1">
    <location>
        <begin position="84"/>
        <end position="105"/>
    </location>
</feature>